<dbReference type="Proteomes" id="UP001215280">
    <property type="component" value="Unassembled WGS sequence"/>
</dbReference>
<sequence length="254" mass="28633">MSSSQYRERLKTAPAEEQEARRQRAREACVRYRAKNRIQLMVMTRARRIQDFGSKYGLVAFERKMEDKIQCRLRRQETRRRKGRHSTPPTTVTWKRCQHHSESSGEDITPSKKRPRTHVPTKRRCRRDPESALSSFDDEAHHAPTPSVPKKARPSKPTRVAAPDSSDEDEPTRLGTAAPTSTSIHRGAASARTQESSWGNGARQGKPLLGRVRRAPGSPSPRGSRGDSTNSTDSDSKYSESESESAIPFGLNHY</sequence>
<evidence type="ECO:0000256" key="1">
    <source>
        <dbReference type="SAM" id="MobiDB-lite"/>
    </source>
</evidence>
<accession>A0AAD7MG81</accession>
<dbReference type="EMBL" id="JARJLG010000341">
    <property type="protein sequence ID" value="KAJ7715851.1"/>
    <property type="molecule type" value="Genomic_DNA"/>
</dbReference>
<feature type="compositionally biased region" description="Low complexity" evidence="1">
    <location>
        <begin position="215"/>
        <end position="233"/>
    </location>
</feature>
<proteinExistence type="predicted"/>
<gene>
    <name evidence="2" type="ORF">DFH07DRAFT_974075</name>
</gene>
<comment type="caution">
    <text evidence="2">The sequence shown here is derived from an EMBL/GenBank/DDBJ whole genome shotgun (WGS) entry which is preliminary data.</text>
</comment>
<reference evidence="2" key="1">
    <citation type="submission" date="2023-03" db="EMBL/GenBank/DDBJ databases">
        <title>Massive genome expansion in bonnet fungi (Mycena s.s.) driven by repeated elements and novel gene families across ecological guilds.</title>
        <authorList>
            <consortium name="Lawrence Berkeley National Laboratory"/>
            <person name="Harder C.B."/>
            <person name="Miyauchi S."/>
            <person name="Viragh M."/>
            <person name="Kuo A."/>
            <person name="Thoen E."/>
            <person name="Andreopoulos B."/>
            <person name="Lu D."/>
            <person name="Skrede I."/>
            <person name="Drula E."/>
            <person name="Henrissat B."/>
            <person name="Morin E."/>
            <person name="Kohler A."/>
            <person name="Barry K."/>
            <person name="LaButti K."/>
            <person name="Morin E."/>
            <person name="Salamov A."/>
            <person name="Lipzen A."/>
            <person name="Mereny Z."/>
            <person name="Hegedus B."/>
            <person name="Baldrian P."/>
            <person name="Stursova M."/>
            <person name="Weitz H."/>
            <person name="Taylor A."/>
            <person name="Grigoriev I.V."/>
            <person name="Nagy L.G."/>
            <person name="Martin F."/>
            <person name="Kauserud H."/>
        </authorList>
    </citation>
    <scope>NUCLEOTIDE SEQUENCE</scope>
    <source>
        <strain evidence="2">CBHHK188m</strain>
    </source>
</reference>
<evidence type="ECO:0000313" key="2">
    <source>
        <dbReference type="EMBL" id="KAJ7715851.1"/>
    </source>
</evidence>
<keyword evidence="3" id="KW-1185">Reference proteome</keyword>
<name>A0AAD7MG81_9AGAR</name>
<evidence type="ECO:0000313" key="3">
    <source>
        <dbReference type="Proteomes" id="UP001215280"/>
    </source>
</evidence>
<feature type="region of interest" description="Disordered" evidence="1">
    <location>
        <begin position="74"/>
        <end position="254"/>
    </location>
</feature>
<organism evidence="2 3">
    <name type="scientific">Mycena maculata</name>
    <dbReference type="NCBI Taxonomy" id="230809"/>
    <lineage>
        <taxon>Eukaryota</taxon>
        <taxon>Fungi</taxon>
        <taxon>Dikarya</taxon>
        <taxon>Basidiomycota</taxon>
        <taxon>Agaricomycotina</taxon>
        <taxon>Agaricomycetes</taxon>
        <taxon>Agaricomycetidae</taxon>
        <taxon>Agaricales</taxon>
        <taxon>Marasmiineae</taxon>
        <taxon>Mycenaceae</taxon>
        <taxon>Mycena</taxon>
    </lineage>
</organism>
<protein>
    <submittedName>
        <fullName evidence="2">Uncharacterized protein</fullName>
    </submittedName>
</protein>
<feature type="compositionally biased region" description="Basic residues" evidence="1">
    <location>
        <begin position="111"/>
        <end position="126"/>
    </location>
</feature>
<feature type="region of interest" description="Disordered" evidence="1">
    <location>
        <begin position="1"/>
        <end position="20"/>
    </location>
</feature>
<dbReference type="AlphaFoldDB" id="A0AAD7MG81"/>
<feature type="compositionally biased region" description="Basic and acidic residues" evidence="1">
    <location>
        <begin position="1"/>
        <end position="11"/>
    </location>
</feature>